<feature type="transmembrane region" description="Helical" evidence="9">
    <location>
        <begin position="346"/>
        <end position="363"/>
    </location>
</feature>
<dbReference type="STRING" id="587909.SAMN05421810_103600"/>
<feature type="transmembrane region" description="Helical" evidence="9">
    <location>
        <begin position="383"/>
        <end position="410"/>
    </location>
</feature>
<feature type="transmembrane region" description="Helical" evidence="9">
    <location>
        <begin position="238"/>
        <end position="260"/>
    </location>
</feature>
<dbReference type="InterPro" id="IPR002549">
    <property type="entry name" value="AI-2E-like"/>
</dbReference>
<feature type="compositionally biased region" description="Low complexity" evidence="8">
    <location>
        <begin position="54"/>
        <end position="67"/>
    </location>
</feature>
<protein>
    <submittedName>
        <fullName evidence="10">Predicted PurR-regulated permease PerM</fullName>
    </submittedName>
</protein>
<keyword evidence="5 9" id="KW-0812">Transmembrane</keyword>
<evidence type="ECO:0000256" key="9">
    <source>
        <dbReference type="SAM" id="Phobius"/>
    </source>
</evidence>
<reference evidence="11" key="1">
    <citation type="submission" date="2016-10" db="EMBL/GenBank/DDBJ databases">
        <authorList>
            <person name="Varghese N."/>
            <person name="Submissions S."/>
        </authorList>
    </citation>
    <scope>NUCLEOTIDE SEQUENCE [LARGE SCALE GENOMIC DNA]</scope>
    <source>
        <strain evidence="11">CGMCC 4.5579</strain>
    </source>
</reference>
<comment type="subcellular location">
    <subcellularLocation>
        <location evidence="1">Cell membrane</location>
        <topology evidence="1">Multi-pass membrane protein</topology>
    </subcellularLocation>
</comment>
<gene>
    <name evidence="10" type="ORF">SAMN05421810_103600</name>
</gene>
<dbReference type="EMBL" id="FOWW01000003">
    <property type="protein sequence ID" value="SFP84885.1"/>
    <property type="molecule type" value="Genomic_DNA"/>
</dbReference>
<feature type="transmembrane region" description="Helical" evidence="9">
    <location>
        <begin position="313"/>
        <end position="339"/>
    </location>
</feature>
<dbReference type="PANTHER" id="PTHR21716">
    <property type="entry name" value="TRANSMEMBRANE PROTEIN"/>
    <property type="match status" value="1"/>
</dbReference>
<feature type="transmembrane region" description="Helical" evidence="9">
    <location>
        <begin position="90"/>
        <end position="108"/>
    </location>
</feature>
<accession>A0A1I5TPC2</accession>
<keyword evidence="7 9" id="KW-0472">Membrane</keyword>
<evidence type="ECO:0000256" key="6">
    <source>
        <dbReference type="ARBA" id="ARBA00022989"/>
    </source>
</evidence>
<dbReference type="GO" id="GO:0005886">
    <property type="term" value="C:plasma membrane"/>
    <property type="evidence" value="ECO:0007669"/>
    <property type="project" value="UniProtKB-SubCell"/>
</dbReference>
<keyword evidence="6 9" id="KW-1133">Transmembrane helix</keyword>
<evidence type="ECO:0000313" key="10">
    <source>
        <dbReference type="EMBL" id="SFP84885.1"/>
    </source>
</evidence>
<organism evidence="10 11">
    <name type="scientific">Amycolatopsis arida</name>
    <dbReference type="NCBI Taxonomy" id="587909"/>
    <lineage>
        <taxon>Bacteria</taxon>
        <taxon>Bacillati</taxon>
        <taxon>Actinomycetota</taxon>
        <taxon>Actinomycetes</taxon>
        <taxon>Pseudonocardiales</taxon>
        <taxon>Pseudonocardiaceae</taxon>
        <taxon>Amycolatopsis</taxon>
    </lineage>
</organism>
<evidence type="ECO:0000256" key="1">
    <source>
        <dbReference type="ARBA" id="ARBA00004651"/>
    </source>
</evidence>
<feature type="region of interest" description="Disordered" evidence="8">
    <location>
        <begin position="51"/>
        <end position="74"/>
    </location>
</feature>
<evidence type="ECO:0000256" key="7">
    <source>
        <dbReference type="ARBA" id="ARBA00023136"/>
    </source>
</evidence>
<feature type="region of interest" description="Disordered" evidence="8">
    <location>
        <begin position="421"/>
        <end position="467"/>
    </location>
</feature>
<feature type="compositionally biased region" description="Basic and acidic residues" evidence="8">
    <location>
        <begin position="421"/>
        <end position="438"/>
    </location>
</feature>
<dbReference type="Proteomes" id="UP000198727">
    <property type="component" value="Unassembled WGS sequence"/>
</dbReference>
<feature type="compositionally biased region" description="Low complexity" evidence="8">
    <location>
        <begin position="445"/>
        <end position="457"/>
    </location>
</feature>
<sequence>MIDAASVPSPAARRPERVDRPSGVLCGGALARIRAAHVGLARYGVAVSDRETSGRAAGPRGTAPGGTENPGTSTDVAGLIPRGLRISAALAWRFLVVVAALYVVIWLVGYLSMLVIPLSIALLLTALMAPAVQRLVRVRLPRSLATGIVLVAGLGVVGGLLTFVIVQFTAGLPALTQQLNESLVQIRDWLVNGPLHLRHDQIQDFIDQTINVLQENQAALTDTAITTAGTVGSVLTGFALVLFILIFFLSGGELIWAFLVRGAPRQVRDRVDVAGRRGFASLVSYVRATALVAVVDAVGIGVGLWIVGVPLVVPLATLVFLGAFVPIIGAVIAGAVAVLVALVTNGFITALIVLAIVIGVQQLESHVLQPLLLGRAVQLHPLAVVLAIAAGLVAAGIAGALLSVPLLAVLNAGIRSLVNERDPDPSEVDVLRDQDARPNAESAGDAPDTPDTAAPEDAVGDAPADKA</sequence>
<proteinExistence type="inferred from homology"/>
<keyword evidence="4" id="KW-1003">Cell membrane</keyword>
<dbReference type="Pfam" id="PF01594">
    <property type="entry name" value="AI-2E_transport"/>
    <property type="match status" value="1"/>
</dbReference>
<evidence type="ECO:0000256" key="4">
    <source>
        <dbReference type="ARBA" id="ARBA00022475"/>
    </source>
</evidence>
<feature type="transmembrane region" description="Helical" evidence="9">
    <location>
        <begin position="144"/>
        <end position="166"/>
    </location>
</feature>
<evidence type="ECO:0000256" key="3">
    <source>
        <dbReference type="ARBA" id="ARBA00022448"/>
    </source>
</evidence>
<evidence type="ECO:0000256" key="8">
    <source>
        <dbReference type="SAM" id="MobiDB-lite"/>
    </source>
</evidence>
<dbReference type="AlphaFoldDB" id="A0A1I5TPC2"/>
<feature type="transmembrane region" description="Helical" evidence="9">
    <location>
        <begin position="285"/>
        <end position="307"/>
    </location>
</feature>
<feature type="transmembrane region" description="Helical" evidence="9">
    <location>
        <begin position="114"/>
        <end position="132"/>
    </location>
</feature>
<name>A0A1I5TPC2_9PSEU</name>
<dbReference type="PANTHER" id="PTHR21716:SF53">
    <property type="entry name" value="PERMEASE PERM-RELATED"/>
    <property type="match status" value="1"/>
</dbReference>
<comment type="similarity">
    <text evidence="2">Belongs to the autoinducer-2 exporter (AI-2E) (TC 2.A.86) family.</text>
</comment>
<dbReference type="GO" id="GO:0055085">
    <property type="term" value="P:transmembrane transport"/>
    <property type="evidence" value="ECO:0007669"/>
    <property type="project" value="TreeGrafter"/>
</dbReference>
<evidence type="ECO:0000313" key="11">
    <source>
        <dbReference type="Proteomes" id="UP000198727"/>
    </source>
</evidence>
<evidence type="ECO:0000256" key="5">
    <source>
        <dbReference type="ARBA" id="ARBA00022692"/>
    </source>
</evidence>
<evidence type="ECO:0000256" key="2">
    <source>
        <dbReference type="ARBA" id="ARBA00009773"/>
    </source>
</evidence>
<keyword evidence="3" id="KW-0813">Transport</keyword>
<keyword evidence="11" id="KW-1185">Reference proteome</keyword>